<dbReference type="InterPro" id="IPR036661">
    <property type="entry name" value="Luciferase-like_sf"/>
</dbReference>
<feature type="domain" description="Luciferase-like" evidence="2">
    <location>
        <begin position="17"/>
        <end position="98"/>
    </location>
</feature>
<proteinExistence type="predicted"/>
<accession>A0A3Q9IZE4</accession>
<dbReference type="PANTHER" id="PTHR43244:SF1">
    <property type="entry name" value="5,10-METHYLENETETRAHYDROMETHANOPTERIN REDUCTASE"/>
    <property type="match status" value="1"/>
</dbReference>
<organism evidence="3 4">
    <name type="scientific">Microbacterium lemovicicum</name>
    <dbReference type="NCBI Taxonomy" id="1072463"/>
    <lineage>
        <taxon>Bacteria</taxon>
        <taxon>Bacillati</taxon>
        <taxon>Actinomycetota</taxon>
        <taxon>Actinomycetes</taxon>
        <taxon>Micrococcales</taxon>
        <taxon>Microbacteriaceae</taxon>
        <taxon>Microbacterium</taxon>
    </lineage>
</organism>
<protein>
    <submittedName>
        <fullName evidence="3">Coenzyme F420-dependent oxidoreductase</fullName>
        <ecNumber evidence="3">1.-.-.-</ecNumber>
    </submittedName>
</protein>
<dbReference type="Proteomes" id="UP000276888">
    <property type="component" value="Chromosome"/>
</dbReference>
<dbReference type="Gene3D" id="3.20.20.30">
    <property type="entry name" value="Luciferase-like domain"/>
    <property type="match status" value="2"/>
</dbReference>
<keyword evidence="1 3" id="KW-0560">Oxidoreductase</keyword>
<name>A0A3Q9IZE4_9MICO</name>
<dbReference type="PANTHER" id="PTHR43244">
    <property type="match status" value="1"/>
</dbReference>
<reference evidence="3 4" key="1">
    <citation type="submission" date="2018-08" db="EMBL/GenBank/DDBJ databases">
        <title>Microbacterium lemovicicum sp. nov., a bacterium isolated from a natural uranium-rich soil.</title>
        <authorList>
            <person name="ORTET P."/>
        </authorList>
    </citation>
    <scope>NUCLEOTIDE SEQUENCE [LARGE SCALE GENOMIC DNA]</scope>
    <source>
        <strain evidence="3 4">Viu22</strain>
    </source>
</reference>
<evidence type="ECO:0000256" key="1">
    <source>
        <dbReference type="ARBA" id="ARBA00023002"/>
    </source>
</evidence>
<gene>
    <name evidence="3" type="ORF">CVS47_02034</name>
</gene>
<dbReference type="Pfam" id="PF00296">
    <property type="entry name" value="Bac_luciferase"/>
    <property type="match status" value="1"/>
</dbReference>
<evidence type="ECO:0000259" key="2">
    <source>
        <dbReference type="Pfam" id="PF00296"/>
    </source>
</evidence>
<dbReference type="SUPFAM" id="SSF51679">
    <property type="entry name" value="Bacterial luciferase-like"/>
    <property type="match status" value="1"/>
</dbReference>
<dbReference type="InterPro" id="IPR011251">
    <property type="entry name" value="Luciferase-like_dom"/>
</dbReference>
<dbReference type="AlphaFoldDB" id="A0A3Q9IZE4"/>
<evidence type="ECO:0000313" key="4">
    <source>
        <dbReference type="Proteomes" id="UP000276888"/>
    </source>
</evidence>
<dbReference type="RefSeq" id="WP_127095957.1">
    <property type="nucleotide sequence ID" value="NZ_CP031423.1"/>
</dbReference>
<keyword evidence="4" id="KW-1185">Reference proteome</keyword>
<dbReference type="KEGG" id="mlv:CVS47_02034"/>
<evidence type="ECO:0000313" key="3">
    <source>
        <dbReference type="EMBL" id="AZS37398.1"/>
    </source>
</evidence>
<dbReference type="GO" id="GO:0016705">
    <property type="term" value="F:oxidoreductase activity, acting on paired donors, with incorporation or reduction of molecular oxygen"/>
    <property type="evidence" value="ECO:0007669"/>
    <property type="project" value="InterPro"/>
</dbReference>
<dbReference type="InterPro" id="IPR050564">
    <property type="entry name" value="F420-G6PD/mer"/>
</dbReference>
<dbReference type="EMBL" id="CP031423">
    <property type="protein sequence ID" value="AZS37398.1"/>
    <property type="molecule type" value="Genomic_DNA"/>
</dbReference>
<sequence>MTTRGFLSLGIAGSLGPAAGARVAVAAEQAGFHTLWVNDTADGDSLAVLAAAAAVTERIGLATGVIAVDRRSAGDIAAAVASHDLPRARLTLGVGSGQLRHGALKAVRETVDTLRAEAALRVVVGALGPKMRALAVEHGDGVLLNWLTPETAAGQAREAHALAPDTSVILYARTSVDAAARGRRDAEAARYAGFPNYAANFERLGIDVLDTVLPRRDEDVAAGAETFAAAVDELVLRAITPTDDVDAYLRFVDTAAEALDLRG</sequence>
<dbReference type="OrthoDB" id="7054907at2"/>
<dbReference type="EC" id="1.-.-.-" evidence="3"/>